<gene>
    <name evidence="1" type="ORF">E6H01_14760</name>
</gene>
<protein>
    <submittedName>
        <fullName evidence="1">SRPBCC family protein</fullName>
    </submittedName>
</protein>
<proteinExistence type="predicted"/>
<accession>A0A537KG79</accession>
<reference evidence="1 2" key="1">
    <citation type="journal article" date="2019" name="Nat. Microbiol.">
        <title>Mediterranean grassland soil C-N compound turnover is dependent on rainfall and depth, and is mediated by genomically divergent microorganisms.</title>
        <authorList>
            <person name="Diamond S."/>
            <person name="Andeer P.F."/>
            <person name="Li Z."/>
            <person name="Crits-Christoph A."/>
            <person name="Burstein D."/>
            <person name="Anantharaman K."/>
            <person name="Lane K.R."/>
            <person name="Thomas B.C."/>
            <person name="Pan C."/>
            <person name="Northen T.R."/>
            <person name="Banfield J.F."/>
        </authorList>
    </citation>
    <scope>NUCLEOTIDE SEQUENCE [LARGE SCALE GENOMIC DNA]</scope>
    <source>
        <strain evidence="1">NP_4</strain>
    </source>
</reference>
<dbReference type="Proteomes" id="UP000319353">
    <property type="component" value="Unassembled WGS sequence"/>
</dbReference>
<organism evidence="1 2">
    <name type="scientific">Candidatus Segetimicrobium genomatis</name>
    <dbReference type="NCBI Taxonomy" id="2569760"/>
    <lineage>
        <taxon>Bacteria</taxon>
        <taxon>Bacillati</taxon>
        <taxon>Candidatus Sysuimicrobiota</taxon>
        <taxon>Candidatus Sysuimicrobiia</taxon>
        <taxon>Candidatus Sysuimicrobiales</taxon>
        <taxon>Candidatus Segetimicrobiaceae</taxon>
        <taxon>Candidatus Segetimicrobium</taxon>
    </lineage>
</organism>
<name>A0A537KG79_9BACT</name>
<dbReference type="InterPro" id="IPR019587">
    <property type="entry name" value="Polyketide_cyclase/dehydratase"/>
</dbReference>
<evidence type="ECO:0000313" key="2">
    <source>
        <dbReference type="Proteomes" id="UP000319353"/>
    </source>
</evidence>
<comment type="caution">
    <text evidence="1">The sequence shown here is derived from an EMBL/GenBank/DDBJ whole genome shotgun (WGS) entry which is preliminary data.</text>
</comment>
<dbReference type="Pfam" id="PF10604">
    <property type="entry name" value="Polyketide_cyc2"/>
    <property type="match status" value="1"/>
</dbReference>
<dbReference type="Gene3D" id="3.30.530.20">
    <property type="match status" value="1"/>
</dbReference>
<sequence length="172" mass="19022">MKWIVIVVAVLLGVPTLVASVGSLLPKAHSASRRATFRQSPETLWRLLTDYAAMPSWRADLRAVARSPDRDGHEVWLETDKRGQRLPLETIAAVPPRRLVRRIADPKLPFGGTWTWEIAAAPGGSTLTITEDGEIYNPIFRFVARFLLGYTGTIESHLKALAAKLGEQVAIE</sequence>
<evidence type="ECO:0000313" key="1">
    <source>
        <dbReference type="EMBL" id="TMI94734.1"/>
    </source>
</evidence>
<dbReference type="EMBL" id="VBAL01000316">
    <property type="protein sequence ID" value="TMI94734.1"/>
    <property type="molecule type" value="Genomic_DNA"/>
</dbReference>
<dbReference type="CDD" id="cd07814">
    <property type="entry name" value="SRPBCC_CalC_Aha1-like"/>
    <property type="match status" value="1"/>
</dbReference>
<dbReference type="SUPFAM" id="SSF55961">
    <property type="entry name" value="Bet v1-like"/>
    <property type="match status" value="1"/>
</dbReference>
<dbReference type="AlphaFoldDB" id="A0A537KG79"/>
<dbReference type="InterPro" id="IPR023393">
    <property type="entry name" value="START-like_dom_sf"/>
</dbReference>